<dbReference type="InterPro" id="IPR020557">
    <property type="entry name" value="Fumarate_lyase_CS"/>
</dbReference>
<dbReference type="Pfam" id="PF00206">
    <property type="entry name" value="Lyase_1"/>
    <property type="match status" value="1"/>
</dbReference>
<dbReference type="InterPro" id="IPR019468">
    <property type="entry name" value="AdenyloSucc_lyase_C"/>
</dbReference>
<dbReference type="EC" id="4.3.2.2" evidence="4 11"/>
<proteinExistence type="inferred from homology"/>
<dbReference type="PROSITE" id="PS00163">
    <property type="entry name" value="FUMARATE_LYASES"/>
    <property type="match status" value="1"/>
</dbReference>
<dbReference type="GO" id="GO:0044208">
    <property type="term" value="P:'de novo' AMP biosynthetic process"/>
    <property type="evidence" value="ECO:0007669"/>
    <property type="project" value="UniProtKB-UniPathway"/>
</dbReference>
<feature type="domain" description="Adenylosuccinate lyase C-terminal" evidence="13">
    <location>
        <begin position="357"/>
        <end position="442"/>
    </location>
</feature>
<dbReference type="GO" id="GO:0004018">
    <property type="term" value="F:N6-(1,2-dicarboxyethyl)AMP AMP-lyase (fumarate-forming) activity"/>
    <property type="evidence" value="ECO:0007669"/>
    <property type="project" value="UniProtKB-UniRule"/>
</dbReference>
<comment type="catalytic activity">
    <reaction evidence="10">
        <text>N(6)-(1,2-dicarboxyethyl)-AMP = fumarate + AMP</text>
        <dbReference type="Rhea" id="RHEA:16853"/>
        <dbReference type="ChEBI" id="CHEBI:29806"/>
        <dbReference type="ChEBI" id="CHEBI:57567"/>
        <dbReference type="ChEBI" id="CHEBI:456215"/>
        <dbReference type="EC" id="4.3.2.2"/>
    </reaction>
    <physiologicalReaction direction="left-to-right" evidence="10">
        <dbReference type="Rhea" id="RHEA:16854"/>
    </physiologicalReaction>
</comment>
<evidence type="ECO:0000256" key="9">
    <source>
        <dbReference type="ARBA" id="ARBA00030717"/>
    </source>
</evidence>
<comment type="caution">
    <text evidence="14">The sequence shown here is derived from an EMBL/GenBank/DDBJ whole genome shotgun (WGS) entry which is preliminary data.</text>
</comment>
<comment type="catalytic activity">
    <reaction evidence="8">
        <text>(2S)-2-[5-amino-1-(5-phospho-beta-D-ribosyl)imidazole-4-carboxamido]succinate = 5-amino-1-(5-phospho-beta-D-ribosyl)imidazole-4-carboxamide + fumarate</text>
        <dbReference type="Rhea" id="RHEA:23920"/>
        <dbReference type="ChEBI" id="CHEBI:29806"/>
        <dbReference type="ChEBI" id="CHEBI:58443"/>
        <dbReference type="ChEBI" id="CHEBI:58475"/>
        <dbReference type="EC" id="4.3.2.2"/>
    </reaction>
    <physiologicalReaction direction="left-to-right" evidence="8">
        <dbReference type="Rhea" id="RHEA:23921"/>
    </physiologicalReaction>
</comment>
<dbReference type="PRINTS" id="PR00145">
    <property type="entry name" value="ARGSUCLYASE"/>
</dbReference>
<dbReference type="PRINTS" id="PR00149">
    <property type="entry name" value="FUMRATELYASE"/>
</dbReference>
<dbReference type="InterPro" id="IPR024083">
    <property type="entry name" value="Fumarase/histidase_N"/>
</dbReference>
<dbReference type="UniPathway" id="UPA00075">
    <property type="reaction ID" value="UER00336"/>
</dbReference>
<dbReference type="InterPro" id="IPR022761">
    <property type="entry name" value="Fumarate_lyase_N"/>
</dbReference>
<dbReference type="RefSeq" id="WP_183267388.1">
    <property type="nucleotide sequence ID" value="NZ_JACHFJ010000016.1"/>
</dbReference>
<evidence type="ECO:0000256" key="10">
    <source>
        <dbReference type="ARBA" id="ARBA00049115"/>
    </source>
</evidence>
<dbReference type="InterPro" id="IPR004769">
    <property type="entry name" value="Pur_lyase"/>
</dbReference>
<evidence type="ECO:0000256" key="7">
    <source>
        <dbReference type="ARBA" id="ARBA00023239"/>
    </source>
</evidence>
<dbReference type="PANTHER" id="PTHR43172:SF1">
    <property type="entry name" value="ADENYLOSUCCINATE LYASE"/>
    <property type="match status" value="1"/>
</dbReference>
<dbReference type="Gene3D" id="1.20.200.10">
    <property type="entry name" value="Fumarase/aspartase (Central domain)"/>
    <property type="match status" value="1"/>
</dbReference>
<accession>A0A840VF93</accession>
<name>A0A840VF93_9PROT</name>
<dbReference type="SMART" id="SM00998">
    <property type="entry name" value="ADSL_C"/>
    <property type="match status" value="1"/>
</dbReference>
<evidence type="ECO:0000256" key="3">
    <source>
        <dbReference type="ARBA" id="ARBA00008273"/>
    </source>
</evidence>
<evidence type="ECO:0000256" key="8">
    <source>
        <dbReference type="ARBA" id="ARBA00024477"/>
    </source>
</evidence>
<dbReference type="CDD" id="cd01360">
    <property type="entry name" value="Adenylsuccinate_lyase_1"/>
    <property type="match status" value="1"/>
</dbReference>
<evidence type="ECO:0000256" key="5">
    <source>
        <dbReference type="ARBA" id="ARBA00017058"/>
    </source>
</evidence>
<dbReference type="EMBL" id="JACHFJ010000016">
    <property type="protein sequence ID" value="MBB5374366.1"/>
    <property type="molecule type" value="Genomic_DNA"/>
</dbReference>
<evidence type="ECO:0000256" key="6">
    <source>
        <dbReference type="ARBA" id="ARBA00022755"/>
    </source>
</evidence>
<sequence>MIPRYTRPQAAAIWTQENKYKIWFEIEALACEAMAQLGAIPESAAKVIREKGDAAMAVFTEADTQEIDDIEAVTRHDVIAFLTWLAKRVGEDSRFVHQGLTSSDVLDTCFAVQLTQAADLLLADVDLVLAALKKRAIEHKRTLTIGRSHGIHAEPTSFGLKLAGHYAEFARNKQRLLAARAEIATCAISGAVGTFAHVDPRVEEYVAERLGLAAEPVSTQVIPRDRHAAFFATLGVIASGVERLATEVRHLQRSEVREAEEFFHAGQKGSSAMPHKRNPVLSENLCGLARLVRAAVIPAMENVTLWHERDISHSSVERGIGPDATVTLDFALVRLAGMMDKLTIYPEQMAANLESLGGVVHSGEVLLALTKAGILREDAYKIVQRNAMATWTKLGTADAKTFRENLLADPEVAGRVPEATIDAAMAAEMHHAHVDTIFKRVFG</sequence>
<dbReference type="AlphaFoldDB" id="A0A840VF93"/>
<evidence type="ECO:0000313" key="15">
    <source>
        <dbReference type="Proteomes" id="UP000553706"/>
    </source>
</evidence>
<dbReference type="Gene3D" id="1.10.275.10">
    <property type="entry name" value="Fumarase/aspartase (N-terminal domain)"/>
    <property type="match status" value="1"/>
</dbReference>
<dbReference type="GO" id="GO:0070626">
    <property type="term" value="F:(S)-2-(5-amino-1-(5-phospho-D-ribosyl)imidazole-4-carboxamido) succinate lyase (fumarate-forming) activity"/>
    <property type="evidence" value="ECO:0007669"/>
    <property type="project" value="TreeGrafter"/>
</dbReference>
<dbReference type="Gene3D" id="1.10.40.30">
    <property type="entry name" value="Fumarase/aspartase (C-terminal domain)"/>
    <property type="match status" value="1"/>
</dbReference>
<protein>
    <recommendedName>
        <fullName evidence="5 11">Adenylosuccinate lyase</fullName>
        <shortName evidence="12">ASL</shortName>
        <ecNumber evidence="4 11">4.3.2.2</ecNumber>
    </recommendedName>
    <alternativeName>
        <fullName evidence="9 12">Adenylosuccinase</fullName>
    </alternativeName>
</protein>
<dbReference type="InterPro" id="IPR008948">
    <property type="entry name" value="L-Aspartase-like"/>
</dbReference>
<dbReference type="Proteomes" id="UP000553706">
    <property type="component" value="Unassembled WGS sequence"/>
</dbReference>
<evidence type="ECO:0000256" key="1">
    <source>
        <dbReference type="ARBA" id="ARBA00004706"/>
    </source>
</evidence>
<dbReference type="InterPro" id="IPR000362">
    <property type="entry name" value="Fumarate_lyase_fam"/>
</dbReference>
<keyword evidence="6 12" id="KW-0658">Purine biosynthesis</keyword>
<evidence type="ECO:0000256" key="11">
    <source>
        <dbReference type="NCBIfam" id="TIGR00928"/>
    </source>
</evidence>
<dbReference type="NCBIfam" id="TIGR00928">
    <property type="entry name" value="purB"/>
    <property type="match status" value="1"/>
</dbReference>
<gene>
    <name evidence="14" type="ORF">HNP71_002640</name>
</gene>
<evidence type="ECO:0000259" key="13">
    <source>
        <dbReference type="SMART" id="SM00998"/>
    </source>
</evidence>
<reference evidence="14 15" key="1">
    <citation type="submission" date="2020-08" db="EMBL/GenBank/DDBJ databases">
        <title>Genomic Encyclopedia of Type Strains, Phase IV (KMG-IV): sequencing the most valuable type-strain genomes for metagenomic binning, comparative biology and taxonomic classification.</title>
        <authorList>
            <person name="Goeker M."/>
        </authorList>
    </citation>
    <scope>NUCLEOTIDE SEQUENCE [LARGE SCALE GENOMIC DNA]</scope>
    <source>
        <strain evidence="14 15">DSM 27026</strain>
    </source>
</reference>
<evidence type="ECO:0000256" key="12">
    <source>
        <dbReference type="RuleBase" id="RU361172"/>
    </source>
</evidence>
<dbReference type="GO" id="GO:0006189">
    <property type="term" value="P:'de novo' IMP biosynthetic process"/>
    <property type="evidence" value="ECO:0007669"/>
    <property type="project" value="UniProtKB-UniPathway"/>
</dbReference>
<organism evidence="14 15">
    <name type="scientific">Acidocella aromatica</name>
    <dbReference type="NCBI Taxonomy" id="1303579"/>
    <lineage>
        <taxon>Bacteria</taxon>
        <taxon>Pseudomonadati</taxon>
        <taxon>Pseudomonadota</taxon>
        <taxon>Alphaproteobacteria</taxon>
        <taxon>Acetobacterales</taxon>
        <taxon>Acidocellaceae</taxon>
        <taxon>Acidocella</taxon>
    </lineage>
</organism>
<dbReference type="FunFam" id="1.20.200.10:FF:000008">
    <property type="entry name" value="Adenylosuccinate lyase"/>
    <property type="match status" value="1"/>
</dbReference>
<dbReference type="GO" id="GO:0005829">
    <property type="term" value="C:cytosol"/>
    <property type="evidence" value="ECO:0007669"/>
    <property type="project" value="TreeGrafter"/>
</dbReference>
<comment type="pathway">
    <text evidence="2 12">Purine metabolism; AMP biosynthesis via de novo pathway; AMP from IMP: step 2/2.</text>
</comment>
<comment type="similarity">
    <text evidence="3 12">Belongs to the lyase 1 family. Adenylosuccinate lyase subfamily.</text>
</comment>
<comment type="pathway">
    <text evidence="1 12">Purine metabolism; IMP biosynthesis via de novo pathway; 5-amino-1-(5-phospho-D-ribosyl)imidazole-4-carboxamide from 5-amino-1-(5-phospho-D-ribosyl)imidazole-4-carboxylate: step 2/2.</text>
</comment>
<evidence type="ECO:0000256" key="4">
    <source>
        <dbReference type="ARBA" id="ARBA00012339"/>
    </source>
</evidence>
<evidence type="ECO:0000256" key="2">
    <source>
        <dbReference type="ARBA" id="ARBA00004734"/>
    </source>
</evidence>
<dbReference type="SUPFAM" id="SSF48557">
    <property type="entry name" value="L-aspartase-like"/>
    <property type="match status" value="1"/>
</dbReference>
<dbReference type="UniPathway" id="UPA00074">
    <property type="reaction ID" value="UER00132"/>
</dbReference>
<keyword evidence="7 12" id="KW-0456">Lyase</keyword>
<dbReference type="Pfam" id="PF10397">
    <property type="entry name" value="ADSL_C"/>
    <property type="match status" value="1"/>
</dbReference>
<evidence type="ECO:0000313" key="14">
    <source>
        <dbReference type="EMBL" id="MBB5374366.1"/>
    </source>
</evidence>
<keyword evidence="15" id="KW-1185">Reference proteome</keyword>
<dbReference type="PANTHER" id="PTHR43172">
    <property type="entry name" value="ADENYLOSUCCINATE LYASE"/>
    <property type="match status" value="1"/>
</dbReference>